<feature type="transmembrane region" description="Helical" evidence="6">
    <location>
        <begin position="473"/>
        <end position="493"/>
    </location>
</feature>
<keyword evidence="4 6" id="KW-1133">Transmembrane helix</keyword>
<evidence type="ECO:0000256" key="2">
    <source>
        <dbReference type="ARBA" id="ARBA00022475"/>
    </source>
</evidence>
<organism evidence="7 8">
    <name type="scientific">Candidatus Cardinium hertigii</name>
    <dbReference type="NCBI Taxonomy" id="247481"/>
    <lineage>
        <taxon>Bacteria</taxon>
        <taxon>Pseudomonadati</taxon>
        <taxon>Bacteroidota</taxon>
        <taxon>Cytophagia</taxon>
        <taxon>Cytophagales</taxon>
        <taxon>Amoebophilaceae</taxon>
        <taxon>Candidatus Cardinium</taxon>
    </lineage>
</organism>
<sequence>MLHNTVRTLAKETIMYSLSGIIVRGGSYLVLRLQTNILVTSEYSIITEFYGNYISLGHVLFLLSMDMAYCRFVYKLGRQHTFNTTITILLISSVLLSISLIIYTPQIAQITDHLSHIRYFYYITAILTLDTLLAIPYVSLRVEKKILQFLLIKFLQAFTNVFFSFILLYFPCCLISIEHSIYSCFNITIALNTLDAVFIANLLSNIATLGFLLPQFKGFRLIWNSNTVQMMWAYGSTFFFTTLFARIGEILPRLLFRRLIPSNFYATSTKEEILGSFGISSKLMLFITLGIHAFKYAAEPFFFANADRKNATKLYGQVMYLFILAACISLLLFSLNIKWIAKIIIPNTYYRNTVDTVPYLAFWHIVLGIYYNISVAFKLSNNPRYNTWINAFGSLVILVMSLLLIPIWGHWGCVYAYISGATAMTLLGYYIGQKCYPIQYHKKAFLLLLFTFLAIGKISLWPERFAFLGLGWAYLFLNITILVVFSIMGMVWYKFYE</sequence>
<gene>
    <name evidence="7" type="ORF">EDM02_00660</name>
</gene>
<dbReference type="AlphaFoldDB" id="A0A3N2QD92"/>
<feature type="transmembrane region" description="Helical" evidence="6">
    <location>
        <begin position="119"/>
        <end position="138"/>
    </location>
</feature>
<feature type="transmembrane region" description="Helical" evidence="6">
    <location>
        <begin position="414"/>
        <end position="432"/>
    </location>
</feature>
<dbReference type="GO" id="GO:0005886">
    <property type="term" value="C:plasma membrane"/>
    <property type="evidence" value="ECO:0007669"/>
    <property type="project" value="UniProtKB-SubCell"/>
</dbReference>
<proteinExistence type="predicted"/>
<feature type="transmembrane region" description="Helical" evidence="6">
    <location>
        <begin position="232"/>
        <end position="256"/>
    </location>
</feature>
<dbReference type="EMBL" id="RARA01000014">
    <property type="protein sequence ID" value="ROT47757.1"/>
    <property type="molecule type" value="Genomic_DNA"/>
</dbReference>
<feature type="transmembrane region" description="Helical" evidence="6">
    <location>
        <begin position="276"/>
        <end position="297"/>
    </location>
</feature>
<feature type="transmembrane region" description="Helical" evidence="6">
    <location>
        <begin position="357"/>
        <end position="377"/>
    </location>
</feature>
<feature type="transmembrane region" description="Helical" evidence="6">
    <location>
        <begin position="86"/>
        <end position="107"/>
    </location>
</feature>
<evidence type="ECO:0000256" key="5">
    <source>
        <dbReference type="ARBA" id="ARBA00023136"/>
    </source>
</evidence>
<evidence type="ECO:0000313" key="8">
    <source>
        <dbReference type="Proteomes" id="UP000270927"/>
    </source>
</evidence>
<evidence type="ECO:0000256" key="3">
    <source>
        <dbReference type="ARBA" id="ARBA00022692"/>
    </source>
</evidence>
<keyword evidence="2" id="KW-1003">Cell membrane</keyword>
<comment type="subcellular location">
    <subcellularLocation>
        <location evidence="1">Cell membrane</location>
        <topology evidence="1">Multi-pass membrane protein</topology>
    </subcellularLocation>
</comment>
<name>A0A3N2QD92_9BACT</name>
<feature type="transmembrane region" description="Helical" evidence="6">
    <location>
        <begin position="53"/>
        <end position="74"/>
    </location>
</feature>
<feature type="transmembrane region" description="Helical" evidence="6">
    <location>
        <begin position="444"/>
        <end position="461"/>
    </location>
</feature>
<dbReference type="Proteomes" id="UP000270927">
    <property type="component" value="Unassembled WGS sequence"/>
</dbReference>
<comment type="caution">
    <text evidence="7">The sequence shown here is derived from an EMBL/GenBank/DDBJ whole genome shotgun (WGS) entry which is preliminary data.</text>
</comment>
<keyword evidence="3 6" id="KW-0812">Transmembrane</keyword>
<accession>A0A3N2QD92</accession>
<keyword evidence="8" id="KW-1185">Reference proteome</keyword>
<dbReference type="PANTHER" id="PTHR30250">
    <property type="entry name" value="PST FAMILY PREDICTED COLANIC ACID TRANSPORTER"/>
    <property type="match status" value="1"/>
</dbReference>
<feature type="transmembrane region" description="Helical" evidence="6">
    <location>
        <begin position="14"/>
        <end position="33"/>
    </location>
</feature>
<dbReference type="InterPro" id="IPR050833">
    <property type="entry name" value="Poly_Biosynth_Transport"/>
</dbReference>
<keyword evidence="5 6" id="KW-0472">Membrane</keyword>
<feature type="transmembrane region" description="Helical" evidence="6">
    <location>
        <begin position="389"/>
        <end position="408"/>
    </location>
</feature>
<evidence type="ECO:0000256" key="6">
    <source>
        <dbReference type="SAM" id="Phobius"/>
    </source>
</evidence>
<evidence type="ECO:0000313" key="7">
    <source>
        <dbReference type="EMBL" id="ROT47757.1"/>
    </source>
</evidence>
<evidence type="ECO:0008006" key="9">
    <source>
        <dbReference type="Google" id="ProtNLM"/>
    </source>
</evidence>
<evidence type="ECO:0000256" key="4">
    <source>
        <dbReference type="ARBA" id="ARBA00022989"/>
    </source>
</evidence>
<feature type="transmembrane region" description="Helical" evidence="6">
    <location>
        <begin position="318"/>
        <end position="337"/>
    </location>
</feature>
<reference evidence="7 8" key="1">
    <citation type="submission" date="2018-09" db="EMBL/GenBank/DDBJ databases">
        <title>Comparative Genomics of Wolbachia-Cardinium Dual Endosymbiosis in a Plant-Parasitic Nematode.</title>
        <authorList>
            <person name="Brown A.M.V."/>
            <person name="Wasala S.K."/>
            <person name="Howe D.K."/>
            <person name="Peetz A.B."/>
            <person name="Zasada I.A."/>
            <person name="Denver D.R."/>
        </authorList>
    </citation>
    <scope>NUCLEOTIDE SEQUENCE [LARGE SCALE GENOMIC DNA]</scope>
    <source>
        <strain evidence="7 8">Pp_1</strain>
    </source>
</reference>
<feature type="transmembrane region" description="Helical" evidence="6">
    <location>
        <begin position="150"/>
        <end position="177"/>
    </location>
</feature>
<dbReference type="PANTHER" id="PTHR30250:SF11">
    <property type="entry name" value="O-ANTIGEN TRANSPORTER-RELATED"/>
    <property type="match status" value="1"/>
</dbReference>
<feature type="transmembrane region" description="Helical" evidence="6">
    <location>
        <begin position="189"/>
        <end position="212"/>
    </location>
</feature>
<protein>
    <recommendedName>
        <fullName evidence="9">Polysaccharide biosynthesis protein C-terminal domain-containing protein</fullName>
    </recommendedName>
</protein>
<evidence type="ECO:0000256" key="1">
    <source>
        <dbReference type="ARBA" id="ARBA00004651"/>
    </source>
</evidence>